<reference evidence="2 3" key="1">
    <citation type="journal article" date="2020" name="ISME J.">
        <title>Uncovering the hidden diversity of litter-decomposition mechanisms in mushroom-forming fungi.</title>
        <authorList>
            <person name="Floudas D."/>
            <person name="Bentzer J."/>
            <person name="Ahren D."/>
            <person name="Johansson T."/>
            <person name="Persson P."/>
            <person name="Tunlid A."/>
        </authorList>
    </citation>
    <scope>NUCLEOTIDE SEQUENCE [LARGE SCALE GENOMIC DNA]</scope>
    <source>
        <strain evidence="2 3">CBS 101986</strain>
    </source>
</reference>
<evidence type="ECO:0000256" key="1">
    <source>
        <dbReference type="SAM" id="MobiDB-lite"/>
    </source>
</evidence>
<name>A0A8H5BGT1_9AGAR</name>
<dbReference type="Proteomes" id="UP000567179">
    <property type="component" value="Unassembled WGS sequence"/>
</dbReference>
<comment type="caution">
    <text evidence="2">The sequence shown here is derived from an EMBL/GenBank/DDBJ whole genome shotgun (WGS) entry which is preliminary data.</text>
</comment>
<proteinExistence type="predicted"/>
<evidence type="ECO:0000313" key="3">
    <source>
        <dbReference type="Proteomes" id="UP000567179"/>
    </source>
</evidence>
<protein>
    <submittedName>
        <fullName evidence="2">Uncharacterized protein</fullName>
    </submittedName>
</protein>
<evidence type="ECO:0000313" key="2">
    <source>
        <dbReference type="EMBL" id="KAF5322851.1"/>
    </source>
</evidence>
<sequence>MRHEAPIYIVPLSSDFRWANRFKSAFQGMTYDERIVLQWKLKITLVDLQPMAIESRVSAYTVNIDDPFVIRDRSPNYSSVSPPLPDDLIRPLHRLSGATWYLVGRSRIVGLVETWAQASEAIAGIPNGTVVSIRGWDEAVRDYASAFRANALIIEPTITPFSSVTTGSRTQPHIVNSNASTPARGATGSRTQPYIVNSNASTPARGAAHRPISVHSSPAPQGPPAKASTPARNTLCRPVSVHANPVSPPSCQPAGWVGSTHNPMMGSASPTPTATHPNTPTKRTSMKQAHAHRANTPDASAARLRTISEALGSTPSSSQTPTPIAPRHPVDPESLAVRLRAVEHALEHYTIRNSVTPPSPTTPTSGDSSLVARIIALEECTNNLLTREAERLSAEEERRALRNAVLTRAFQECRNHMLADGIITTTAAPPSGQADGRDPTPPTSPVAGSSTGPGTATHATSLSNGDSTDYFAGYGTFTDADKTAFNDIRVQTPVDDIDYFSGYEDFSEAEEAALNDLLDDIDSAYKDLDSV</sequence>
<feature type="compositionally biased region" description="Low complexity" evidence="1">
    <location>
        <begin position="270"/>
        <end position="281"/>
    </location>
</feature>
<feature type="region of interest" description="Disordered" evidence="1">
    <location>
        <begin position="244"/>
        <end position="283"/>
    </location>
</feature>
<dbReference type="EMBL" id="JAACJJ010000028">
    <property type="protein sequence ID" value="KAF5322851.1"/>
    <property type="molecule type" value="Genomic_DNA"/>
</dbReference>
<feature type="region of interest" description="Disordered" evidence="1">
    <location>
        <begin position="425"/>
        <end position="463"/>
    </location>
</feature>
<keyword evidence="3" id="KW-1185">Reference proteome</keyword>
<accession>A0A8H5BGT1</accession>
<feature type="compositionally biased region" description="Polar residues" evidence="1">
    <location>
        <begin position="446"/>
        <end position="463"/>
    </location>
</feature>
<feature type="compositionally biased region" description="Polar residues" evidence="1">
    <location>
        <begin position="164"/>
        <end position="181"/>
    </location>
</feature>
<feature type="compositionally biased region" description="Polar residues" evidence="1">
    <location>
        <begin position="188"/>
        <end position="202"/>
    </location>
</feature>
<organism evidence="2 3">
    <name type="scientific">Psilocybe cf. subviscida</name>
    <dbReference type="NCBI Taxonomy" id="2480587"/>
    <lineage>
        <taxon>Eukaryota</taxon>
        <taxon>Fungi</taxon>
        <taxon>Dikarya</taxon>
        <taxon>Basidiomycota</taxon>
        <taxon>Agaricomycotina</taxon>
        <taxon>Agaricomycetes</taxon>
        <taxon>Agaricomycetidae</taxon>
        <taxon>Agaricales</taxon>
        <taxon>Agaricineae</taxon>
        <taxon>Strophariaceae</taxon>
        <taxon>Psilocybe</taxon>
    </lineage>
</organism>
<dbReference type="AlphaFoldDB" id="A0A8H5BGT1"/>
<feature type="region of interest" description="Disordered" evidence="1">
    <location>
        <begin position="164"/>
        <end position="231"/>
    </location>
</feature>
<gene>
    <name evidence="2" type="ORF">D9619_002291</name>
</gene>